<dbReference type="AlphaFoldDB" id="A0A1I7Z2G6"/>
<keyword evidence="1" id="KW-1185">Reference proteome</keyword>
<evidence type="ECO:0000313" key="2">
    <source>
        <dbReference type="WBParaSite" id="L893_g22255.t1"/>
    </source>
</evidence>
<accession>A0A1I7Z2G6</accession>
<name>A0A1I7Z2G6_9BILA</name>
<organism evidence="1 2">
    <name type="scientific">Steinernema glaseri</name>
    <dbReference type="NCBI Taxonomy" id="37863"/>
    <lineage>
        <taxon>Eukaryota</taxon>
        <taxon>Metazoa</taxon>
        <taxon>Ecdysozoa</taxon>
        <taxon>Nematoda</taxon>
        <taxon>Chromadorea</taxon>
        <taxon>Rhabditida</taxon>
        <taxon>Tylenchina</taxon>
        <taxon>Panagrolaimomorpha</taxon>
        <taxon>Strongyloidoidea</taxon>
        <taxon>Steinernematidae</taxon>
        <taxon>Steinernema</taxon>
    </lineage>
</organism>
<dbReference type="Proteomes" id="UP000095287">
    <property type="component" value="Unplaced"/>
</dbReference>
<sequence>MGILLVEEVIWIKALEGLEPFQVSGAKFCWLTQRVDKVLQREKTEEEVEGKGEWDPKALIQFDSSKAIYSLLGDAMEESLKSRSFVWQRAPATTTPTRIPSQAATLQNSEHLNCWSRDDVNGK</sequence>
<dbReference type="WBParaSite" id="L893_g22255.t1">
    <property type="protein sequence ID" value="L893_g22255.t1"/>
    <property type="gene ID" value="L893_g22255"/>
</dbReference>
<evidence type="ECO:0000313" key="1">
    <source>
        <dbReference type="Proteomes" id="UP000095287"/>
    </source>
</evidence>
<protein>
    <submittedName>
        <fullName evidence="2">Reverse transcriptase domain-containing protein</fullName>
    </submittedName>
</protein>
<reference evidence="2" key="1">
    <citation type="submission" date="2016-11" db="UniProtKB">
        <authorList>
            <consortium name="WormBaseParasite"/>
        </authorList>
    </citation>
    <scope>IDENTIFICATION</scope>
</reference>
<proteinExistence type="predicted"/>